<comment type="caution">
    <text evidence="2">The sequence shown here is derived from an EMBL/GenBank/DDBJ whole genome shotgun (WGS) entry which is preliminary data.</text>
</comment>
<evidence type="ECO:0000313" key="2">
    <source>
        <dbReference type="EMBL" id="GAA5186921.1"/>
    </source>
</evidence>
<dbReference type="InterPro" id="IPR044992">
    <property type="entry name" value="ChyE-like"/>
</dbReference>
<dbReference type="PROSITE" id="PS51273">
    <property type="entry name" value="GATASE_TYPE_1"/>
    <property type="match status" value="1"/>
</dbReference>
<reference evidence="3" key="1">
    <citation type="journal article" date="2019" name="Int. J. Syst. Evol. Microbiol.">
        <title>The Global Catalogue of Microorganisms (GCM) 10K type strain sequencing project: providing services to taxonomists for standard genome sequencing and annotation.</title>
        <authorList>
            <consortium name="The Broad Institute Genomics Platform"/>
            <consortium name="The Broad Institute Genome Sequencing Center for Infectious Disease"/>
            <person name="Wu L."/>
            <person name="Ma J."/>
        </authorList>
    </citation>
    <scope>NUCLEOTIDE SEQUENCE [LARGE SCALE GENOMIC DNA]</scope>
    <source>
        <strain evidence="3">JCM 18720</strain>
    </source>
</reference>
<dbReference type="PANTHER" id="PTHR42695">
    <property type="entry name" value="GLUTAMINE AMIDOTRANSFERASE YLR126C-RELATED"/>
    <property type="match status" value="1"/>
</dbReference>
<dbReference type="PANTHER" id="PTHR42695:SF5">
    <property type="entry name" value="GLUTAMINE AMIDOTRANSFERASE YLR126C-RELATED"/>
    <property type="match status" value="1"/>
</dbReference>
<feature type="domain" description="Glutamine amidotransferase" evidence="1">
    <location>
        <begin position="77"/>
        <end position="196"/>
    </location>
</feature>
<dbReference type="InterPro" id="IPR029062">
    <property type="entry name" value="Class_I_gatase-like"/>
</dbReference>
<dbReference type="InterPro" id="IPR017926">
    <property type="entry name" value="GATASE"/>
</dbReference>
<accession>A0ABP9RUS7</accession>
<dbReference type="SUPFAM" id="SSF52317">
    <property type="entry name" value="Class I glutamine amidotransferase-like"/>
    <property type="match status" value="1"/>
</dbReference>
<gene>
    <name evidence="2" type="ORF">GCM10025772_03450</name>
</gene>
<keyword evidence="3" id="KW-1185">Reference proteome</keyword>
<dbReference type="CDD" id="cd01741">
    <property type="entry name" value="GATase1_1"/>
    <property type="match status" value="1"/>
</dbReference>
<protein>
    <submittedName>
        <fullName evidence="2">Type 1 glutamine amidotransferase</fullName>
    </submittedName>
</protein>
<sequence>MTVRQVRPRLLLMQIRQTQQTRDEEWRSFARFCGLAVSQIGILNLFDTPEFGPDVLAGYDGLLVGGSSEASVLEPENYPFIEPAMVLLRHCIEVRLPVFCSCFGHQLAVRALGGRVIRDQVDFEMGTPAIRLTEAAAQDPLYHDMPDGFAAVSVHRERATEVPDGCTLLAYTQPCIHAFKVDGAPFWTTQFHPEVDKPVLVERLTQFAHHYTDGDEHLQQVLCAAQETPLSNDLLRRFVERVVLAPANGPEDTIQGTAGAMR</sequence>
<dbReference type="EMBL" id="BAABLF010000004">
    <property type="protein sequence ID" value="GAA5186921.1"/>
    <property type="molecule type" value="Genomic_DNA"/>
</dbReference>
<dbReference type="Gene3D" id="3.40.50.880">
    <property type="match status" value="1"/>
</dbReference>
<evidence type="ECO:0000259" key="1">
    <source>
        <dbReference type="Pfam" id="PF00117"/>
    </source>
</evidence>
<dbReference type="Proteomes" id="UP001501600">
    <property type="component" value="Unassembled WGS sequence"/>
</dbReference>
<evidence type="ECO:0000313" key="3">
    <source>
        <dbReference type="Proteomes" id="UP001501600"/>
    </source>
</evidence>
<keyword evidence="2" id="KW-0315">Glutamine amidotransferase</keyword>
<dbReference type="Pfam" id="PF00117">
    <property type="entry name" value="GATase"/>
    <property type="match status" value="1"/>
</dbReference>
<proteinExistence type="predicted"/>
<name>A0ABP9RUS7_9GAMM</name>
<organism evidence="2 3">
    <name type="scientific">Ferrimonas gelatinilytica</name>
    <dbReference type="NCBI Taxonomy" id="1255257"/>
    <lineage>
        <taxon>Bacteria</taxon>
        <taxon>Pseudomonadati</taxon>
        <taxon>Pseudomonadota</taxon>
        <taxon>Gammaproteobacteria</taxon>
        <taxon>Alteromonadales</taxon>
        <taxon>Ferrimonadaceae</taxon>
        <taxon>Ferrimonas</taxon>
    </lineage>
</organism>